<name>A0A0F9S9K9_9ZZZZ</name>
<gene>
    <name evidence="1" type="ORF">LCGC14_0498780</name>
</gene>
<reference evidence="1" key="1">
    <citation type="journal article" date="2015" name="Nature">
        <title>Complex archaea that bridge the gap between prokaryotes and eukaryotes.</title>
        <authorList>
            <person name="Spang A."/>
            <person name="Saw J.H."/>
            <person name="Jorgensen S.L."/>
            <person name="Zaremba-Niedzwiedzka K."/>
            <person name="Martijn J."/>
            <person name="Lind A.E."/>
            <person name="van Eijk R."/>
            <person name="Schleper C."/>
            <person name="Guy L."/>
            <person name="Ettema T.J."/>
        </authorList>
    </citation>
    <scope>NUCLEOTIDE SEQUENCE</scope>
</reference>
<proteinExistence type="predicted"/>
<dbReference type="AlphaFoldDB" id="A0A0F9S9K9"/>
<feature type="non-terminal residue" evidence="1">
    <location>
        <position position="51"/>
    </location>
</feature>
<dbReference type="EMBL" id="LAZR01000581">
    <property type="protein sequence ID" value="KKN63714.1"/>
    <property type="molecule type" value="Genomic_DNA"/>
</dbReference>
<sequence length="51" mass="5970">MIQQGISPSKIDIKPDKEIEIPKIKMPEVKSLEIKKLEDRKDRKKPKEISI</sequence>
<accession>A0A0F9S9K9</accession>
<protein>
    <submittedName>
        <fullName evidence="1">Uncharacterized protein</fullName>
    </submittedName>
</protein>
<organism evidence="1">
    <name type="scientific">marine sediment metagenome</name>
    <dbReference type="NCBI Taxonomy" id="412755"/>
    <lineage>
        <taxon>unclassified sequences</taxon>
        <taxon>metagenomes</taxon>
        <taxon>ecological metagenomes</taxon>
    </lineage>
</organism>
<evidence type="ECO:0000313" key="1">
    <source>
        <dbReference type="EMBL" id="KKN63714.1"/>
    </source>
</evidence>
<comment type="caution">
    <text evidence="1">The sequence shown here is derived from an EMBL/GenBank/DDBJ whole genome shotgun (WGS) entry which is preliminary data.</text>
</comment>